<dbReference type="RefSeq" id="WP_012037041.1">
    <property type="nucleotide sequence ID" value="NC_009464.1"/>
</dbReference>
<dbReference type="STRING" id="351160.LRC509"/>
<accession>Q0W841</accession>
<proteinExistence type="predicted"/>
<dbReference type="GO" id="GO:0097588">
    <property type="term" value="P:archaeal or bacterial-type flagellum-dependent cell motility"/>
    <property type="evidence" value="ECO:0007669"/>
    <property type="project" value="InterPro"/>
</dbReference>
<reference evidence="1 2" key="1">
    <citation type="journal article" date="2006" name="Science">
        <title>Genome of rice cluster I archaea -- the key methane producers in the rice rhizosphere.</title>
        <authorList>
            <person name="Erkel C."/>
            <person name="Kube M."/>
            <person name="Reinhardt R."/>
            <person name="Liesack W."/>
        </authorList>
    </citation>
    <scope>NUCLEOTIDE SEQUENCE [LARGE SCALE GENOMIC DNA]</scope>
    <source>
        <strain evidence="2">DSM 22066 / NBRC 105507 / MRE50</strain>
    </source>
</reference>
<dbReference type="KEGG" id="rci:LRC509"/>
<gene>
    <name evidence="1" type="ORF">LRC509</name>
</gene>
<dbReference type="Pfam" id="PF01917">
    <property type="entry name" value="Flagellin_arch-type"/>
    <property type="match status" value="1"/>
</dbReference>
<dbReference type="GeneID" id="5144952"/>
<dbReference type="AlphaFoldDB" id="Q0W841"/>
<dbReference type="InterPro" id="IPR002774">
    <property type="entry name" value="Flagellin_arc-type"/>
</dbReference>
<name>Q0W841_METAR</name>
<sequence length="155" mass="16561">MVQNTMSTAILIIASVIAVVAVVSAIYPTLNGSTRDILSSTSDTDSRAKTLLSVSSYSFVNSTALDVWAKNTGRTRIPESELQAVRFYYGNDTGSMTYYVSSSSIEAPNNGDSYLDPGETVKIEVISAGLPQNPGTHRIRLALPNGATSEYTLTI</sequence>
<organism evidence="1 2">
    <name type="scientific">Methanocella arvoryzae (strain DSM 22066 / NBRC 105507 / MRE50)</name>
    <dbReference type="NCBI Taxonomy" id="351160"/>
    <lineage>
        <taxon>Archaea</taxon>
        <taxon>Methanobacteriati</taxon>
        <taxon>Methanobacteriota</taxon>
        <taxon>Stenosarchaea group</taxon>
        <taxon>Methanomicrobia</taxon>
        <taxon>Methanocellales</taxon>
        <taxon>Methanocellaceae</taxon>
        <taxon>Methanocella</taxon>
    </lineage>
</organism>
<dbReference type="GO" id="GO:0005198">
    <property type="term" value="F:structural molecule activity"/>
    <property type="evidence" value="ECO:0007669"/>
    <property type="project" value="InterPro"/>
</dbReference>
<keyword evidence="2" id="KW-1185">Reference proteome</keyword>
<protein>
    <recommendedName>
        <fullName evidence="3">Flagellin</fullName>
    </recommendedName>
</protein>
<dbReference type="eggNOG" id="arCOG01822">
    <property type="taxonomic scope" value="Archaea"/>
</dbReference>
<dbReference type="EMBL" id="AM114193">
    <property type="protein sequence ID" value="CAJ35452.1"/>
    <property type="molecule type" value="Genomic_DNA"/>
</dbReference>
<dbReference type="Proteomes" id="UP000000663">
    <property type="component" value="Chromosome"/>
</dbReference>
<evidence type="ECO:0000313" key="1">
    <source>
        <dbReference type="EMBL" id="CAJ35452.1"/>
    </source>
</evidence>
<evidence type="ECO:0000313" key="2">
    <source>
        <dbReference type="Proteomes" id="UP000000663"/>
    </source>
</evidence>
<evidence type="ECO:0008006" key="3">
    <source>
        <dbReference type="Google" id="ProtNLM"/>
    </source>
</evidence>
<dbReference type="OrthoDB" id="135845at2157"/>